<keyword evidence="1" id="KW-1133">Transmembrane helix</keyword>
<evidence type="ECO:0000256" key="1">
    <source>
        <dbReference type="SAM" id="Phobius"/>
    </source>
</evidence>
<dbReference type="RefSeq" id="WP_306088213.1">
    <property type="nucleotide sequence ID" value="NZ_CP120992.1"/>
</dbReference>
<keyword evidence="1" id="KW-0472">Membrane</keyword>
<evidence type="ECO:0000313" key="3">
    <source>
        <dbReference type="Proteomes" id="UP001229952"/>
    </source>
</evidence>
<keyword evidence="1" id="KW-0812">Transmembrane</keyword>
<evidence type="ECO:0008006" key="4">
    <source>
        <dbReference type="Google" id="ProtNLM"/>
    </source>
</evidence>
<evidence type="ECO:0000313" key="2">
    <source>
        <dbReference type="EMBL" id="WLQ41446.1"/>
    </source>
</evidence>
<gene>
    <name evidence="2" type="ORF">P8A22_16475</name>
</gene>
<reference evidence="2 3" key="1">
    <citation type="submission" date="2023-03" db="EMBL/GenBank/DDBJ databases">
        <title>Isolation and description of six Streptomyces strains from soil environments, able to metabolize different microbial glucans.</title>
        <authorList>
            <person name="Widen T."/>
            <person name="Larsbrink J."/>
        </authorList>
    </citation>
    <scope>NUCLEOTIDE SEQUENCE [LARGE SCALE GENOMIC DNA]</scope>
    <source>
        <strain evidence="2 3">Mut2</strain>
    </source>
</reference>
<organism evidence="2 3">
    <name type="scientific">Streptomyces laculatispora</name>
    <dbReference type="NCBI Taxonomy" id="887464"/>
    <lineage>
        <taxon>Bacteria</taxon>
        <taxon>Bacillati</taxon>
        <taxon>Actinomycetota</taxon>
        <taxon>Actinomycetes</taxon>
        <taxon>Kitasatosporales</taxon>
        <taxon>Streptomycetaceae</taxon>
        <taxon>Streptomyces</taxon>
    </lineage>
</organism>
<keyword evidence="3" id="KW-1185">Reference proteome</keyword>
<dbReference type="EMBL" id="CP120992">
    <property type="protein sequence ID" value="WLQ41446.1"/>
    <property type="molecule type" value="Genomic_DNA"/>
</dbReference>
<proteinExistence type="predicted"/>
<sequence>MQWVACQNFHHRSALMQGWGVALLLVACALWVWLAFLPAGQADAYCYRTVSNCELITAWPEQLTILAVSAPLSVLGSALLVGGSVRRQTSAHVLQVIEMQKSQDRARGK</sequence>
<dbReference type="Proteomes" id="UP001229952">
    <property type="component" value="Chromosome"/>
</dbReference>
<feature type="transmembrane region" description="Helical" evidence="1">
    <location>
        <begin position="66"/>
        <end position="85"/>
    </location>
</feature>
<accession>A0ABY9I729</accession>
<protein>
    <recommendedName>
        <fullName evidence="4">Integral membrane protein</fullName>
    </recommendedName>
</protein>
<name>A0ABY9I729_9ACTN</name>